<reference evidence="1" key="1">
    <citation type="submission" date="2023-07" db="EMBL/GenBank/DDBJ databases">
        <authorList>
            <consortium name="CYATHOMIX"/>
        </authorList>
    </citation>
    <scope>NUCLEOTIDE SEQUENCE</scope>
    <source>
        <strain evidence="1">N/A</strain>
    </source>
</reference>
<dbReference type="AlphaFoldDB" id="A0AA36MB98"/>
<gene>
    <name evidence="1" type="ORF">CYNAS_LOCUS15305</name>
</gene>
<accession>A0AA36MB98</accession>
<dbReference type="EMBL" id="CATQJL010000305">
    <property type="protein sequence ID" value="CAJ0603322.1"/>
    <property type="molecule type" value="Genomic_DNA"/>
</dbReference>
<proteinExistence type="predicted"/>
<keyword evidence="2" id="KW-1185">Reference proteome</keyword>
<sequence>MGLKAVWKILHNSSSEISHSPTTVPLIFHVERIIIPRVFLSSDLFTNPWTSTCNIRKFGFVVWGTMYRISTSHNLIHSLLLFKLESCNNCLAMDYVTTQCARPLSDIALSIPHMAY</sequence>
<comment type="caution">
    <text evidence="1">The sequence shown here is derived from an EMBL/GenBank/DDBJ whole genome shotgun (WGS) entry which is preliminary data.</text>
</comment>
<evidence type="ECO:0000313" key="1">
    <source>
        <dbReference type="EMBL" id="CAJ0603322.1"/>
    </source>
</evidence>
<organism evidence="1 2">
    <name type="scientific">Cylicocyclus nassatus</name>
    <name type="common">Nematode worm</name>
    <dbReference type="NCBI Taxonomy" id="53992"/>
    <lineage>
        <taxon>Eukaryota</taxon>
        <taxon>Metazoa</taxon>
        <taxon>Ecdysozoa</taxon>
        <taxon>Nematoda</taxon>
        <taxon>Chromadorea</taxon>
        <taxon>Rhabditida</taxon>
        <taxon>Rhabditina</taxon>
        <taxon>Rhabditomorpha</taxon>
        <taxon>Strongyloidea</taxon>
        <taxon>Strongylidae</taxon>
        <taxon>Cylicocyclus</taxon>
    </lineage>
</organism>
<evidence type="ECO:0000313" key="2">
    <source>
        <dbReference type="Proteomes" id="UP001176961"/>
    </source>
</evidence>
<dbReference type="Proteomes" id="UP001176961">
    <property type="component" value="Unassembled WGS sequence"/>
</dbReference>
<protein>
    <submittedName>
        <fullName evidence="1">Uncharacterized protein</fullName>
    </submittedName>
</protein>
<name>A0AA36MB98_CYLNA</name>